<evidence type="ECO:0000256" key="1">
    <source>
        <dbReference type="ARBA" id="ARBA00008226"/>
    </source>
</evidence>
<evidence type="ECO:0000259" key="2">
    <source>
        <dbReference type="PROSITE" id="PS50862"/>
    </source>
</evidence>
<organism evidence="3">
    <name type="scientific">marine metagenome</name>
    <dbReference type="NCBI Taxonomy" id="408172"/>
    <lineage>
        <taxon>unclassified sequences</taxon>
        <taxon>metagenomes</taxon>
        <taxon>ecological metagenomes</taxon>
    </lineage>
</organism>
<dbReference type="SUPFAM" id="SSF55681">
    <property type="entry name" value="Class II aaRS and biotin synthetases"/>
    <property type="match status" value="1"/>
</dbReference>
<dbReference type="InterPro" id="IPR004516">
    <property type="entry name" value="HisRS/HisZ"/>
</dbReference>
<proteinExistence type="inferred from homology"/>
<name>A0A381W808_9ZZZZ</name>
<sequence length="252" mass="28820">MEKLIQRVRGMNDILPEEEAAWSFLESNAINLFNAYGYKRIQIPVLERTELFRRSIGEVTDIVEKEMYTFEDLNGDSITLRPEATAGVVRAGLSNGLFHNQQQKLWCSGPMFRHERPQKGRYRQFHQLNVEAVGYSGPNLDAELIVMAARLWNCLGLKSPTLEINSIGTPSARENYRKALVEYFRARQDQLDHDSQRRLERNPIRILDSKNPSMQVLLGEAPLLADYLDAESYTHFEEVKSLLSGVGVGFTE</sequence>
<evidence type="ECO:0000313" key="3">
    <source>
        <dbReference type="EMBL" id="SVA48679.1"/>
    </source>
</evidence>
<dbReference type="GO" id="GO:0005524">
    <property type="term" value="F:ATP binding"/>
    <property type="evidence" value="ECO:0007669"/>
    <property type="project" value="InterPro"/>
</dbReference>
<dbReference type="PANTHER" id="PTHR43707">
    <property type="entry name" value="HISTIDYL-TRNA SYNTHETASE"/>
    <property type="match status" value="1"/>
</dbReference>
<dbReference type="EMBL" id="UINC01010990">
    <property type="protein sequence ID" value="SVA48679.1"/>
    <property type="molecule type" value="Genomic_DNA"/>
</dbReference>
<dbReference type="AlphaFoldDB" id="A0A381W808"/>
<feature type="domain" description="Aminoacyl-transfer RNA synthetases class-II family profile" evidence="2">
    <location>
        <begin position="1"/>
        <end position="252"/>
    </location>
</feature>
<dbReference type="PROSITE" id="PS50862">
    <property type="entry name" value="AA_TRNA_LIGASE_II"/>
    <property type="match status" value="1"/>
</dbReference>
<reference evidence="3" key="1">
    <citation type="submission" date="2018-05" db="EMBL/GenBank/DDBJ databases">
        <authorList>
            <person name="Lanie J.A."/>
            <person name="Ng W.-L."/>
            <person name="Kazmierczak K.M."/>
            <person name="Andrzejewski T.M."/>
            <person name="Davidsen T.M."/>
            <person name="Wayne K.J."/>
            <person name="Tettelin H."/>
            <person name="Glass J.I."/>
            <person name="Rusch D."/>
            <person name="Podicherti R."/>
            <person name="Tsui H.-C.T."/>
            <person name="Winkler M.E."/>
        </authorList>
    </citation>
    <scope>NUCLEOTIDE SEQUENCE</scope>
</reference>
<dbReference type="Pfam" id="PF13393">
    <property type="entry name" value="tRNA-synt_His"/>
    <property type="match status" value="1"/>
</dbReference>
<gene>
    <name evidence="3" type="ORF">METZ01_LOCUS101533</name>
</gene>
<protein>
    <recommendedName>
        <fullName evidence="2">Aminoacyl-transfer RNA synthetases class-II family profile domain-containing protein</fullName>
    </recommendedName>
</protein>
<dbReference type="PANTHER" id="PTHR43707:SF1">
    <property type="entry name" value="HISTIDINE--TRNA LIGASE, MITOCHONDRIAL-RELATED"/>
    <property type="match status" value="1"/>
</dbReference>
<dbReference type="Gene3D" id="3.30.930.10">
    <property type="entry name" value="Bira Bifunctional Protein, Domain 2"/>
    <property type="match status" value="1"/>
</dbReference>
<dbReference type="InterPro" id="IPR015807">
    <property type="entry name" value="His-tRNA-ligase"/>
</dbReference>
<dbReference type="GO" id="GO:0005737">
    <property type="term" value="C:cytoplasm"/>
    <property type="evidence" value="ECO:0007669"/>
    <property type="project" value="InterPro"/>
</dbReference>
<feature type="non-terminal residue" evidence="3">
    <location>
        <position position="252"/>
    </location>
</feature>
<comment type="similarity">
    <text evidence="1">Belongs to the class-II aminoacyl-tRNA synthetase family.</text>
</comment>
<dbReference type="CDD" id="cd00773">
    <property type="entry name" value="HisRS-like_core"/>
    <property type="match status" value="1"/>
</dbReference>
<dbReference type="NCBIfam" id="TIGR00442">
    <property type="entry name" value="hisS"/>
    <property type="match status" value="1"/>
</dbReference>
<dbReference type="InterPro" id="IPR041715">
    <property type="entry name" value="HisRS-like_core"/>
</dbReference>
<dbReference type="InterPro" id="IPR045864">
    <property type="entry name" value="aa-tRNA-synth_II/BPL/LPL"/>
</dbReference>
<dbReference type="InterPro" id="IPR006195">
    <property type="entry name" value="aa-tRNA-synth_II"/>
</dbReference>
<dbReference type="GO" id="GO:0004821">
    <property type="term" value="F:histidine-tRNA ligase activity"/>
    <property type="evidence" value="ECO:0007669"/>
    <property type="project" value="InterPro"/>
</dbReference>
<dbReference type="GO" id="GO:0006427">
    <property type="term" value="P:histidyl-tRNA aminoacylation"/>
    <property type="evidence" value="ECO:0007669"/>
    <property type="project" value="InterPro"/>
</dbReference>
<accession>A0A381W808</accession>